<dbReference type="EMBL" id="JAWDGP010000724">
    <property type="protein sequence ID" value="KAK3798075.1"/>
    <property type="molecule type" value="Genomic_DNA"/>
</dbReference>
<dbReference type="GO" id="GO:0004497">
    <property type="term" value="F:monooxygenase activity"/>
    <property type="evidence" value="ECO:0007669"/>
    <property type="project" value="UniProtKB-KW"/>
</dbReference>
<comment type="similarity">
    <text evidence="2 9">Belongs to the cytochrome P450 family.</text>
</comment>
<evidence type="ECO:0000256" key="3">
    <source>
        <dbReference type="ARBA" id="ARBA00022617"/>
    </source>
</evidence>
<evidence type="ECO:0000256" key="8">
    <source>
        <dbReference type="PIRSR" id="PIRSR602401-1"/>
    </source>
</evidence>
<dbReference type="PANTHER" id="PTHR24279:SF120">
    <property type="entry name" value="CYTOCHROME P450"/>
    <property type="match status" value="1"/>
</dbReference>
<dbReference type="Proteomes" id="UP001283361">
    <property type="component" value="Unassembled WGS sequence"/>
</dbReference>
<sequence length="521" mass="59618">MVVKIISFLLKYQRRGLLQGSQLQLFSSLPRETYSTVATSTIKEFKDIPGPGGVAQWPIVGSLFHFKPFTEFTPASFDKLIEYMVNQYGPIVRLQLSGPKVILSDPKDLEVVYQNEGRYPLRPATDLSALYCQRNNLSGGFAEVQGEDWYALRSPANKFLLRADCATHYLPIQNLVAEDFAQMLETRQRGACELADLFFRYASESNGVVCFNTRLGCLRESTNRDAETEQFLNAMSELFLQLQNSVSGKSIAHKFYRNKTYRLYEKARMTVHEISSKYLNNALKEIKKEQAGDSLSLKQRSLLNLMMNDQSLSLKQIQIILTALYTAGTESTAKNMQVLFYNLAKNPDKQEKLYEEIKVTLGGDEPLTKEALAEMPYLKACLKESFRLIQPTIFSANRVLPEDVVIRGYRIPAGIPLVFTQVKCCRAYFSEPDKFIPERWLRSQSTRKIENAPPAFVNTPFGHGPRKCLGFRFAEQEIYLATARVLQKLRIHVRPESENCSFKYMIFVEPEQPISFYFTNR</sequence>
<accession>A0AAE1E952</accession>
<reference evidence="10" key="1">
    <citation type="journal article" date="2023" name="G3 (Bethesda)">
        <title>A reference genome for the long-term kleptoplast-retaining sea slug Elysia crispata morphotype clarki.</title>
        <authorList>
            <person name="Eastman K.E."/>
            <person name="Pendleton A.L."/>
            <person name="Shaikh M.A."/>
            <person name="Suttiyut T."/>
            <person name="Ogas R."/>
            <person name="Tomko P."/>
            <person name="Gavelis G."/>
            <person name="Widhalm J.R."/>
            <person name="Wisecaver J.H."/>
        </authorList>
    </citation>
    <scope>NUCLEOTIDE SEQUENCE</scope>
    <source>
        <strain evidence="10">ECLA1</strain>
    </source>
</reference>
<keyword evidence="7 9" id="KW-0503">Monooxygenase</keyword>
<dbReference type="PRINTS" id="PR00463">
    <property type="entry name" value="EP450I"/>
</dbReference>
<dbReference type="Gene3D" id="1.10.630.10">
    <property type="entry name" value="Cytochrome P450"/>
    <property type="match status" value="1"/>
</dbReference>
<comment type="caution">
    <text evidence="10">The sequence shown here is derived from an EMBL/GenBank/DDBJ whole genome shotgun (WGS) entry which is preliminary data.</text>
</comment>
<dbReference type="PRINTS" id="PR00385">
    <property type="entry name" value="P450"/>
</dbReference>
<organism evidence="10 11">
    <name type="scientific">Elysia crispata</name>
    <name type="common">lettuce slug</name>
    <dbReference type="NCBI Taxonomy" id="231223"/>
    <lineage>
        <taxon>Eukaryota</taxon>
        <taxon>Metazoa</taxon>
        <taxon>Spiralia</taxon>
        <taxon>Lophotrochozoa</taxon>
        <taxon>Mollusca</taxon>
        <taxon>Gastropoda</taxon>
        <taxon>Heterobranchia</taxon>
        <taxon>Euthyneura</taxon>
        <taxon>Panpulmonata</taxon>
        <taxon>Sacoglossa</taxon>
        <taxon>Placobranchoidea</taxon>
        <taxon>Plakobranchidae</taxon>
        <taxon>Elysia</taxon>
    </lineage>
</organism>
<dbReference type="SUPFAM" id="SSF48264">
    <property type="entry name" value="Cytochrome P450"/>
    <property type="match status" value="1"/>
</dbReference>
<dbReference type="PROSITE" id="PS00086">
    <property type="entry name" value="CYTOCHROME_P450"/>
    <property type="match status" value="1"/>
</dbReference>
<evidence type="ECO:0000256" key="4">
    <source>
        <dbReference type="ARBA" id="ARBA00022723"/>
    </source>
</evidence>
<dbReference type="InterPro" id="IPR036396">
    <property type="entry name" value="Cyt_P450_sf"/>
</dbReference>
<dbReference type="GO" id="GO:0020037">
    <property type="term" value="F:heme binding"/>
    <property type="evidence" value="ECO:0007669"/>
    <property type="project" value="InterPro"/>
</dbReference>
<evidence type="ECO:0000313" key="10">
    <source>
        <dbReference type="EMBL" id="KAK3798075.1"/>
    </source>
</evidence>
<dbReference type="InterPro" id="IPR050479">
    <property type="entry name" value="CYP11_CYP27_families"/>
</dbReference>
<dbReference type="Pfam" id="PF00067">
    <property type="entry name" value="p450"/>
    <property type="match status" value="1"/>
</dbReference>
<dbReference type="CDD" id="cd11054">
    <property type="entry name" value="CYP24A1-like"/>
    <property type="match status" value="1"/>
</dbReference>
<name>A0AAE1E952_9GAST</name>
<evidence type="ECO:0008006" key="12">
    <source>
        <dbReference type="Google" id="ProtNLM"/>
    </source>
</evidence>
<keyword evidence="5 9" id="KW-0560">Oxidoreductase</keyword>
<keyword evidence="4 8" id="KW-0479">Metal-binding</keyword>
<protein>
    <recommendedName>
        <fullName evidence="12">Cytochrome P450</fullName>
    </recommendedName>
</protein>
<evidence type="ECO:0000256" key="5">
    <source>
        <dbReference type="ARBA" id="ARBA00023002"/>
    </source>
</evidence>
<keyword evidence="6 8" id="KW-0408">Iron</keyword>
<evidence type="ECO:0000256" key="1">
    <source>
        <dbReference type="ARBA" id="ARBA00001971"/>
    </source>
</evidence>
<dbReference type="InterPro" id="IPR001128">
    <property type="entry name" value="Cyt_P450"/>
</dbReference>
<comment type="cofactor">
    <cofactor evidence="1 8">
        <name>heme</name>
        <dbReference type="ChEBI" id="CHEBI:30413"/>
    </cofactor>
</comment>
<evidence type="ECO:0000256" key="2">
    <source>
        <dbReference type="ARBA" id="ARBA00010617"/>
    </source>
</evidence>
<dbReference type="InterPro" id="IPR002401">
    <property type="entry name" value="Cyt_P450_E_grp-I"/>
</dbReference>
<dbReference type="GO" id="GO:0016705">
    <property type="term" value="F:oxidoreductase activity, acting on paired donors, with incorporation or reduction of molecular oxygen"/>
    <property type="evidence" value="ECO:0007669"/>
    <property type="project" value="InterPro"/>
</dbReference>
<dbReference type="PANTHER" id="PTHR24279">
    <property type="entry name" value="CYTOCHROME P450"/>
    <property type="match status" value="1"/>
</dbReference>
<evidence type="ECO:0000256" key="9">
    <source>
        <dbReference type="RuleBase" id="RU000461"/>
    </source>
</evidence>
<dbReference type="AlphaFoldDB" id="A0AAE1E952"/>
<keyword evidence="11" id="KW-1185">Reference proteome</keyword>
<feature type="binding site" description="axial binding residue" evidence="8">
    <location>
        <position position="468"/>
    </location>
    <ligand>
        <name>heme</name>
        <dbReference type="ChEBI" id="CHEBI:30413"/>
    </ligand>
    <ligandPart>
        <name>Fe</name>
        <dbReference type="ChEBI" id="CHEBI:18248"/>
    </ligandPart>
</feature>
<evidence type="ECO:0000256" key="7">
    <source>
        <dbReference type="ARBA" id="ARBA00023033"/>
    </source>
</evidence>
<evidence type="ECO:0000313" key="11">
    <source>
        <dbReference type="Proteomes" id="UP001283361"/>
    </source>
</evidence>
<keyword evidence="3 8" id="KW-0349">Heme</keyword>
<gene>
    <name evidence="10" type="ORF">RRG08_034631</name>
</gene>
<dbReference type="InterPro" id="IPR017972">
    <property type="entry name" value="Cyt_P450_CS"/>
</dbReference>
<evidence type="ECO:0000256" key="6">
    <source>
        <dbReference type="ARBA" id="ARBA00023004"/>
    </source>
</evidence>
<proteinExistence type="inferred from homology"/>
<dbReference type="GO" id="GO:0005506">
    <property type="term" value="F:iron ion binding"/>
    <property type="evidence" value="ECO:0007669"/>
    <property type="project" value="InterPro"/>
</dbReference>